<dbReference type="InterPro" id="IPR036259">
    <property type="entry name" value="MFS_trans_sf"/>
</dbReference>
<dbReference type="InterPro" id="IPR020846">
    <property type="entry name" value="MFS_dom"/>
</dbReference>
<keyword evidence="3 7" id="KW-0812">Transmembrane</keyword>
<feature type="transmembrane region" description="Helical" evidence="7">
    <location>
        <begin position="168"/>
        <end position="187"/>
    </location>
</feature>
<feature type="transmembrane region" description="Helical" evidence="7">
    <location>
        <begin position="353"/>
        <end position="372"/>
    </location>
</feature>
<comment type="subcellular location">
    <subcellularLocation>
        <location evidence="1">Cell membrane</location>
        <topology evidence="1">Multi-pass membrane protein</topology>
    </subcellularLocation>
</comment>
<protein>
    <submittedName>
        <fullName evidence="9">MFS transporter</fullName>
    </submittedName>
</protein>
<dbReference type="InterPro" id="IPR011701">
    <property type="entry name" value="MFS"/>
</dbReference>
<feature type="transmembrane region" description="Helical" evidence="7">
    <location>
        <begin position="320"/>
        <end position="341"/>
    </location>
</feature>
<feature type="transmembrane region" description="Helical" evidence="7">
    <location>
        <begin position="199"/>
        <end position="218"/>
    </location>
</feature>
<evidence type="ECO:0000256" key="1">
    <source>
        <dbReference type="ARBA" id="ARBA00004651"/>
    </source>
</evidence>
<feature type="transmembrane region" description="Helical" evidence="7">
    <location>
        <begin position="230"/>
        <end position="250"/>
    </location>
</feature>
<evidence type="ECO:0000313" key="10">
    <source>
        <dbReference type="Proteomes" id="UP000466794"/>
    </source>
</evidence>
<dbReference type="SUPFAM" id="SSF103473">
    <property type="entry name" value="MFS general substrate transporter"/>
    <property type="match status" value="1"/>
</dbReference>
<dbReference type="PANTHER" id="PTHR23505">
    <property type="entry name" value="SPINSTER"/>
    <property type="match status" value="1"/>
</dbReference>
<accession>A0A7K1URH5</accession>
<evidence type="ECO:0000256" key="3">
    <source>
        <dbReference type="ARBA" id="ARBA00022692"/>
    </source>
</evidence>
<feature type="transmembrane region" description="Helical" evidence="7">
    <location>
        <begin position="283"/>
        <end position="308"/>
    </location>
</feature>
<evidence type="ECO:0000256" key="2">
    <source>
        <dbReference type="ARBA" id="ARBA00022448"/>
    </source>
</evidence>
<feature type="compositionally biased region" description="Low complexity" evidence="6">
    <location>
        <begin position="12"/>
        <end position="34"/>
    </location>
</feature>
<dbReference type="GO" id="GO:0005886">
    <property type="term" value="C:plasma membrane"/>
    <property type="evidence" value="ECO:0007669"/>
    <property type="project" value="UniProtKB-SubCell"/>
</dbReference>
<feature type="domain" description="Major facilitator superfamily (MFS) profile" evidence="8">
    <location>
        <begin position="75"/>
        <end position="471"/>
    </location>
</feature>
<keyword evidence="5 7" id="KW-0472">Membrane</keyword>
<dbReference type="InterPro" id="IPR044770">
    <property type="entry name" value="MFS_spinster-like"/>
</dbReference>
<sequence>MQQFSFRPGEVAPSGSFADAAPADAGPSAMADAGGSIGTSAMPVAAASPGPDGHADTDVPADTASPGENRRAWRQLALLSGLISMDNSEGAVMSTLFPAVRAALDLKLSALGNMLAVSKILTMIFGPIWVAVAVRYGRKRILVVFCGLWGVWSVAAGCSQNYAQLFALYSIAAVGFAAGGPLINGILSDLFPDRRRGRAAGWLYAGFAVTGAILTPLFGQLSRVENGWRYGFFIVGAVTIGCGLLVWRYFVDPRIGAADGVAHAPVAATPGRRQVLAALRSRTLWVIMAQRVTTPQLAFLSFGVVFMVDVRHFSTAQAALVSPVAMLMYVVGTVLGGYVGDRAGARFPGGGRVAVWQASVLAWAAATALATQIRWPSIWVYAIMFAMVGLTQGFGPGSNRPILTSVTRPELRSAAFSLLLSAEALGWAAGTVLIGYAGDAFGLRAAVLWLAVVTSLANGLLMTLLYRPYRRESAALTAELAAERACDAPTGKHTE</sequence>
<feature type="transmembrane region" description="Helical" evidence="7">
    <location>
        <begin position="114"/>
        <end position="134"/>
    </location>
</feature>
<evidence type="ECO:0000256" key="7">
    <source>
        <dbReference type="SAM" id="Phobius"/>
    </source>
</evidence>
<reference evidence="9 10" key="1">
    <citation type="submission" date="2019-12" db="EMBL/GenBank/DDBJ databases">
        <title>Nocardia sp. nov. ET3-3 isolated from soil.</title>
        <authorList>
            <person name="Kanchanasin P."/>
            <person name="Tanasupawat S."/>
            <person name="Yuki M."/>
            <person name="Kudo T."/>
        </authorList>
    </citation>
    <scope>NUCLEOTIDE SEQUENCE [LARGE SCALE GENOMIC DNA]</scope>
    <source>
        <strain evidence="9 10">ET3-3</strain>
    </source>
</reference>
<dbReference type="EMBL" id="WRPP01000001">
    <property type="protein sequence ID" value="MVU76944.1"/>
    <property type="molecule type" value="Genomic_DNA"/>
</dbReference>
<dbReference type="Gene3D" id="1.20.1250.20">
    <property type="entry name" value="MFS general substrate transporter like domains"/>
    <property type="match status" value="2"/>
</dbReference>
<dbReference type="Pfam" id="PF07690">
    <property type="entry name" value="MFS_1"/>
    <property type="match status" value="2"/>
</dbReference>
<feature type="transmembrane region" description="Helical" evidence="7">
    <location>
        <begin position="443"/>
        <end position="466"/>
    </location>
</feature>
<evidence type="ECO:0000256" key="5">
    <source>
        <dbReference type="ARBA" id="ARBA00023136"/>
    </source>
</evidence>
<feature type="transmembrane region" description="Helical" evidence="7">
    <location>
        <begin position="141"/>
        <end position="162"/>
    </location>
</feature>
<feature type="transmembrane region" description="Helical" evidence="7">
    <location>
        <begin position="378"/>
        <end position="395"/>
    </location>
</feature>
<feature type="region of interest" description="Disordered" evidence="6">
    <location>
        <begin position="1"/>
        <end position="68"/>
    </location>
</feature>
<evidence type="ECO:0000256" key="6">
    <source>
        <dbReference type="SAM" id="MobiDB-lite"/>
    </source>
</evidence>
<dbReference type="Proteomes" id="UP000466794">
    <property type="component" value="Unassembled WGS sequence"/>
</dbReference>
<evidence type="ECO:0000313" key="9">
    <source>
        <dbReference type="EMBL" id="MVU76944.1"/>
    </source>
</evidence>
<name>A0A7K1URH5_9NOCA</name>
<keyword evidence="10" id="KW-1185">Reference proteome</keyword>
<feature type="transmembrane region" description="Helical" evidence="7">
    <location>
        <begin position="416"/>
        <end position="437"/>
    </location>
</feature>
<evidence type="ECO:0000256" key="4">
    <source>
        <dbReference type="ARBA" id="ARBA00022989"/>
    </source>
</evidence>
<proteinExistence type="predicted"/>
<keyword evidence="2" id="KW-0813">Transport</keyword>
<dbReference type="GO" id="GO:0022857">
    <property type="term" value="F:transmembrane transporter activity"/>
    <property type="evidence" value="ECO:0007669"/>
    <property type="project" value="InterPro"/>
</dbReference>
<comment type="caution">
    <text evidence="9">The sequence shown here is derived from an EMBL/GenBank/DDBJ whole genome shotgun (WGS) entry which is preliminary data.</text>
</comment>
<dbReference type="AlphaFoldDB" id="A0A7K1URH5"/>
<dbReference type="PANTHER" id="PTHR23505:SF52">
    <property type="entry name" value="MAJOR FACILITATOR SUPERFAMILY PROTEIN"/>
    <property type="match status" value="1"/>
</dbReference>
<evidence type="ECO:0000259" key="8">
    <source>
        <dbReference type="PROSITE" id="PS50850"/>
    </source>
</evidence>
<keyword evidence="4 7" id="KW-1133">Transmembrane helix</keyword>
<gene>
    <name evidence="9" type="ORF">GPX89_06755</name>
</gene>
<organism evidence="9 10">
    <name type="scientific">Nocardia terrae</name>
    <dbReference type="NCBI Taxonomy" id="2675851"/>
    <lineage>
        <taxon>Bacteria</taxon>
        <taxon>Bacillati</taxon>
        <taxon>Actinomycetota</taxon>
        <taxon>Actinomycetes</taxon>
        <taxon>Mycobacteriales</taxon>
        <taxon>Nocardiaceae</taxon>
        <taxon>Nocardia</taxon>
    </lineage>
</organism>
<dbReference type="PROSITE" id="PS50850">
    <property type="entry name" value="MFS"/>
    <property type="match status" value="1"/>
</dbReference>